<reference evidence="6" key="2">
    <citation type="journal article" date="2020" name="Int. J. Syst. Evol. Microbiol.">
        <title>Dialister hominis sp. nov., isolated from human faeces.</title>
        <authorList>
            <person name="Sakamoto M."/>
            <person name="Ikeyama N."/>
            <person name="Toyoda A."/>
            <person name="Murakami T."/>
            <person name="Mori H."/>
            <person name="Iino T."/>
            <person name="Ohkuma M."/>
        </authorList>
    </citation>
    <scope>NUCLEOTIDE SEQUENCE</scope>
    <source>
        <strain evidence="6">5BBH33</strain>
    </source>
</reference>
<evidence type="ECO:0000313" key="7">
    <source>
        <dbReference type="Proteomes" id="UP000320585"/>
    </source>
</evidence>
<evidence type="ECO:0000313" key="5">
    <source>
        <dbReference type="EMBL" id="BBK24455.1"/>
    </source>
</evidence>
<evidence type="ECO:0000259" key="3">
    <source>
        <dbReference type="Pfam" id="PF26078"/>
    </source>
</evidence>
<dbReference type="PANTHER" id="PTHR37829:SF3">
    <property type="entry name" value="PROTEIN JAYE-RELATED"/>
    <property type="match status" value="1"/>
</dbReference>
<feature type="domain" description="Baseplate J-like central" evidence="3">
    <location>
        <begin position="195"/>
        <end position="264"/>
    </location>
</feature>
<dbReference type="InterPro" id="IPR058530">
    <property type="entry name" value="Baseplate_J-like_C"/>
</dbReference>
<dbReference type="InterPro" id="IPR006949">
    <property type="entry name" value="Barrel_Baseplate_J-like"/>
</dbReference>
<name>A0A8E4BRX6_9FIRM</name>
<gene>
    <name evidence="6" type="primary">xkdT_2</name>
    <name evidence="5" type="synonym">xkdT_1</name>
    <name evidence="5" type="ORF">Dia5BBH33_03900</name>
    <name evidence="6" type="ORF">Dia5BBH33_08620</name>
</gene>
<dbReference type="PANTHER" id="PTHR37829">
    <property type="entry name" value="PHAGE-LIKE ELEMENT PBSX PROTEIN XKDT"/>
    <property type="match status" value="1"/>
</dbReference>
<feature type="domain" description="Baseplate J-like C-terminal" evidence="4">
    <location>
        <begin position="272"/>
        <end position="351"/>
    </location>
</feature>
<reference evidence="7" key="1">
    <citation type="submission" date="2019-05" db="EMBL/GenBank/DDBJ databases">
        <title>Complete genome sequencing of Dialister sp. strain 5BBH33.</title>
        <authorList>
            <person name="Sakamoto M."/>
            <person name="Murakami T."/>
            <person name="Mori H."/>
        </authorList>
    </citation>
    <scope>NUCLEOTIDE SEQUENCE [LARGE SCALE GENOMIC DNA]</scope>
    <source>
        <strain evidence="7">5BBH33</strain>
    </source>
</reference>
<evidence type="ECO:0000259" key="4">
    <source>
        <dbReference type="Pfam" id="PF26079"/>
    </source>
</evidence>
<evidence type="ECO:0000256" key="1">
    <source>
        <dbReference type="ARBA" id="ARBA00038087"/>
    </source>
</evidence>
<dbReference type="GeneID" id="92716081"/>
<organism evidence="6 7">
    <name type="scientific">Dialister hominis</name>
    <dbReference type="NCBI Taxonomy" id="2582419"/>
    <lineage>
        <taxon>Bacteria</taxon>
        <taxon>Bacillati</taxon>
        <taxon>Bacillota</taxon>
        <taxon>Negativicutes</taxon>
        <taxon>Veillonellales</taxon>
        <taxon>Veillonellaceae</taxon>
        <taxon>Dialister</taxon>
    </lineage>
</organism>
<dbReference type="Proteomes" id="UP000320585">
    <property type="component" value="Chromosome"/>
</dbReference>
<dbReference type="Pfam" id="PF26078">
    <property type="entry name" value="Baseplate_J_M"/>
    <property type="match status" value="1"/>
</dbReference>
<dbReference type="OrthoDB" id="2554267at2"/>
<sequence length="354" mass="38320">MAFQAEDREVILARLIEAYKKYRKNNASEVEGTFAFDDLAANSVEFQNIQAEMELLIEAMFPQSSWGEYLDLLADELGNGMKRRAATKAVVVLTLSGTAGTEVNTGVLFATDGKINFITTEACTIGEDGLCTVKAEAQTAGKEGNVKAGTIVKIPVSIYGVSAVTNKEDAYNGYDEETDDSLRERLLFRLRHPVTSGNANEYVDWAESVGGVGAAKCIPLWNGNGTVKVIIVDANNEQANDELLNAVKNYIETVRPIGASVTVITPEILKVSVAAEVTVASEDYVAKITEAINEYFRREGFNSNYVSIAHIGKIMLETGAISDYESLTINGGISNISVDDNHVPRLGTLTLEVK</sequence>
<accession>A0A8E4BRX6</accession>
<dbReference type="EMBL" id="AP019697">
    <property type="protein sequence ID" value="BBK24455.1"/>
    <property type="molecule type" value="Genomic_DNA"/>
</dbReference>
<dbReference type="RefSeq" id="WP_143332276.1">
    <property type="nucleotide sequence ID" value="NZ_AP019697.1"/>
</dbReference>
<evidence type="ECO:0000259" key="2">
    <source>
        <dbReference type="Pfam" id="PF04865"/>
    </source>
</evidence>
<dbReference type="Pfam" id="PF04865">
    <property type="entry name" value="Baseplate_J"/>
    <property type="match status" value="1"/>
</dbReference>
<keyword evidence="7" id="KW-1185">Reference proteome</keyword>
<dbReference type="KEGG" id="dho:Dia5BBH33_08620"/>
<dbReference type="InterPro" id="IPR052399">
    <property type="entry name" value="Phage_Baseplate_Assmbl_Protein"/>
</dbReference>
<dbReference type="KEGG" id="dho:Dia5BBH33_03900"/>
<feature type="domain" description="Baseplate protein J-like barrel" evidence="2">
    <location>
        <begin position="93"/>
        <end position="173"/>
    </location>
</feature>
<dbReference type="EMBL" id="AP019697">
    <property type="protein sequence ID" value="BBK24927.1"/>
    <property type="molecule type" value="Genomic_DNA"/>
</dbReference>
<comment type="similarity">
    <text evidence="1">Belongs to the Mu gp47/PBSX XkdT family.</text>
</comment>
<dbReference type="InterPro" id="IPR058531">
    <property type="entry name" value="Baseplate_J_M"/>
</dbReference>
<protein>
    <submittedName>
        <fullName evidence="6">Phage-like element PBSX protein XkdT</fullName>
    </submittedName>
</protein>
<dbReference type="AlphaFoldDB" id="A0A8E4BRX6"/>
<dbReference type="Pfam" id="PF26079">
    <property type="entry name" value="Baseplate_J_C"/>
    <property type="match status" value="1"/>
</dbReference>
<proteinExistence type="inferred from homology"/>
<evidence type="ECO:0000313" key="6">
    <source>
        <dbReference type="EMBL" id="BBK24927.1"/>
    </source>
</evidence>